<dbReference type="EMBL" id="JAANIT010001786">
    <property type="protein sequence ID" value="KAG1538739.1"/>
    <property type="molecule type" value="Genomic_DNA"/>
</dbReference>
<sequence length="442" mass="50757">MPKKHQRKLTGDVNWERILADAKTQQTFLVNSSKVLRSSGIYVSRELIESMNSEGDNVEDTSNDDRETTTDLISDFDSTPPLERQESFESDHYHPGRKYLHIYEDEPTWPDIADGNEWIIEDINISNELKQFKKASSQINTNQGNMNDMRILALHLIFPFMLSANSSITKYMGSQTRKLVEKDIESLYEAPPTTTTNLLLWCEKLRTMKLDWFRMKNECRNIMNKAHETGDDHEVLASYILFDIVPQLTKYVDDDEKGEDTFIKNYLECFLTNIFSIEESMYQSWANVVLNNKNDDQVKPDWIAYVKPWFKKFNIIACEVKPPSKVGRGDISDYVKLGIEMKDMLNGIMDARVASASVLGILVEGKMVQLGDFDLIQKQSQLGYFPALFTGLMQVRSIAMKTISKVETIEVASASGKRKPQVRHDITRSSPKLKKLRKTTSE</sequence>
<evidence type="ECO:0000256" key="1">
    <source>
        <dbReference type="SAM" id="MobiDB-lite"/>
    </source>
</evidence>
<proteinExistence type="predicted"/>
<name>A0A9P6Y427_RHIOR</name>
<dbReference type="OrthoDB" id="2260223at2759"/>
<gene>
    <name evidence="2" type="ORF">G6F51_009579</name>
</gene>
<dbReference type="AlphaFoldDB" id="A0A9P6Y427"/>
<feature type="region of interest" description="Disordered" evidence="1">
    <location>
        <begin position="52"/>
        <end position="91"/>
    </location>
</feature>
<comment type="caution">
    <text evidence="2">The sequence shown here is derived from an EMBL/GenBank/DDBJ whole genome shotgun (WGS) entry which is preliminary data.</text>
</comment>
<reference evidence="2" key="1">
    <citation type="journal article" date="2020" name="Microb. Genom.">
        <title>Genetic diversity of clinical and environmental Mucorales isolates obtained from an investigation of mucormycosis cases among solid organ transplant recipients.</title>
        <authorList>
            <person name="Nguyen M.H."/>
            <person name="Kaul D."/>
            <person name="Muto C."/>
            <person name="Cheng S.J."/>
            <person name="Richter R.A."/>
            <person name="Bruno V.M."/>
            <person name="Liu G."/>
            <person name="Beyhan S."/>
            <person name="Sundermann A.J."/>
            <person name="Mounaud S."/>
            <person name="Pasculle A.W."/>
            <person name="Nierman W.C."/>
            <person name="Driscoll E."/>
            <person name="Cumbie R."/>
            <person name="Clancy C.J."/>
            <person name="Dupont C.L."/>
        </authorList>
    </citation>
    <scope>NUCLEOTIDE SEQUENCE</scope>
    <source>
        <strain evidence="2">GL16</strain>
    </source>
</reference>
<organism evidence="2 3">
    <name type="scientific">Rhizopus oryzae</name>
    <name type="common">Mucormycosis agent</name>
    <name type="synonym">Rhizopus arrhizus var. delemar</name>
    <dbReference type="NCBI Taxonomy" id="64495"/>
    <lineage>
        <taxon>Eukaryota</taxon>
        <taxon>Fungi</taxon>
        <taxon>Fungi incertae sedis</taxon>
        <taxon>Mucoromycota</taxon>
        <taxon>Mucoromycotina</taxon>
        <taxon>Mucoromycetes</taxon>
        <taxon>Mucorales</taxon>
        <taxon>Mucorineae</taxon>
        <taxon>Rhizopodaceae</taxon>
        <taxon>Rhizopus</taxon>
    </lineage>
</organism>
<accession>A0A9P6Y427</accession>
<dbReference type="Proteomes" id="UP000717996">
    <property type="component" value="Unassembled WGS sequence"/>
</dbReference>
<evidence type="ECO:0000313" key="3">
    <source>
        <dbReference type="Proteomes" id="UP000717996"/>
    </source>
</evidence>
<feature type="compositionally biased region" description="Basic residues" evidence="1">
    <location>
        <begin position="431"/>
        <end position="442"/>
    </location>
</feature>
<protein>
    <submittedName>
        <fullName evidence="2">Uncharacterized protein</fullName>
    </submittedName>
</protein>
<feature type="region of interest" description="Disordered" evidence="1">
    <location>
        <begin position="415"/>
        <end position="442"/>
    </location>
</feature>
<evidence type="ECO:0000313" key="2">
    <source>
        <dbReference type="EMBL" id="KAG1538739.1"/>
    </source>
</evidence>